<name>A0ACC6SC36_9BACI</name>
<dbReference type="EMBL" id="JBBMEW010000010">
    <property type="protein sequence ID" value="MEQ2527593.1"/>
    <property type="molecule type" value="Genomic_DNA"/>
</dbReference>
<evidence type="ECO:0000313" key="2">
    <source>
        <dbReference type="Proteomes" id="UP001439875"/>
    </source>
</evidence>
<organism evidence="1 2">
    <name type="scientific">Robertmurraya yapensis</name>
    <name type="common">ex Hitch et al 2024</name>
    <dbReference type="NCBI Taxonomy" id="3133160"/>
    <lineage>
        <taxon>Bacteria</taxon>
        <taxon>Bacillati</taxon>
        <taxon>Bacillota</taxon>
        <taxon>Bacilli</taxon>
        <taxon>Bacillales</taxon>
        <taxon>Bacillaceae</taxon>
        <taxon>Robertmurraya</taxon>
    </lineage>
</organism>
<protein>
    <submittedName>
        <fullName evidence="1">YolD-like family protein</fullName>
    </submittedName>
</protein>
<proteinExistence type="predicted"/>
<gene>
    <name evidence="1" type="ORF">WMO40_12845</name>
</gene>
<comment type="caution">
    <text evidence="1">The sequence shown here is derived from an EMBL/GenBank/DDBJ whole genome shotgun (WGS) entry which is preliminary data.</text>
</comment>
<accession>A0ACC6SC36</accession>
<evidence type="ECO:0000313" key="1">
    <source>
        <dbReference type="EMBL" id="MEQ2527593.1"/>
    </source>
</evidence>
<keyword evidence="2" id="KW-1185">Reference proteome</keyword>
<reference evidence="1" key="1">
    <citation type="submission" date="2024-03" db="EMBL/GenBank/DDBJ databases">
        <title>Human intestinal bacterial collection.</title>
        <authorList>
            <person name="Pauvert C."/>
            <person name="Hitch T.C.A."/>
            <person name="Clavel T."/>
        </authorList>
    </citation>
    <scope>NUCLEOTIDE SEQUENCE</scope>
    <source>
        <strain evidence="1">CLA-AA-H227</strain>
    </source>
</reference>
<sequence length="109" mass="13059">MIKSRKNKWQPAFATHERTSMLRKHISEIERIKKPELTEDRLEEMNYLIAEAMEYNQSLSFTYFAEGENRLLIDNIHYFDSNKGVLHIIDKFHVPYKIEIADIVDMRTL</sequence>
<dbReference type="Proteomes" id="UP001439875">
    <property type="component" value="Unassembled WGS sequence"/>
</dbReference>